<name>A0ABP9EYP3_9GAMM</name>
<evidence type="ECO:0000313" key="2">
    <source>
        <dbReference type="EMBL" id="GAA4884064.1"/>
    </source>
</evidence>
<evidence type="ECO:0000256" key="1">
    <source>
        <dbReference type="ARBA" id="ARBA00006450"/>
    </source>
</evidence>
<organism evidence="2 3">
    <name type="scientific">Ferrimonas pelagia</name>
    <dbReference type="NCBI Taxonomy" id="1177826"/>
    <lineage>
        <taxon>Bacteria</taxon>
        <taxon>Pseudomonadati</taxon>
        <taxon>Pseudomonadota</taxon>
        <taxon>Gammaproteobacteria</taxon>
        <taxon>Alteromonadales</taxon>
        <taxon>Ferrimonadaceae</taxon>
        <taxon>Ferrimonas</taxon>
    </lineage>
</organism>
<dbReference type="InterPro" id="IPR010648">
    <property type="entry name" value="UPF0270"/>
</dbReference>
<evidence type="ECO:0000313" key="3">
    <source>
        <dbReference type="Proteomes" id="UP001499988"/>
    </source>
</evidence>
<reference evidence="3" key="1">
    <citation type="journal article" date="2019" name="Int. J. Syst. Evol. Microbiol.">
        <title>The Global Catalogue of Microorganisms (GCM) 10K type strain sequencing project: providing services to taxonomists for standard genome sequencing and annotation.</title>
        <authorList>
            <consortium name="The Broad Institute Genomics Platform"/>
            <consortium name="The Broad Institute Genome Sequencing Center for Infectious Disease"/>
            <person name="Wu L."/>
            <person name="Ma J."/>
        </authorList>
    </citation>
    <scope>NUCLEOTIDE SEQUENCE [LARGE SCALE GENOMIC DNA]</scope>
    <source>
        <strain evidence="3">JCM 18401</strain>
    </source>
</reference>
<sequence>MLIDYPTLCQSLPADTIDNLIREYLISAVGDEGFADTELSQLNNAIVQARLALQRRELVVEYSEEHESIAIRRHDDVVQTQST</sequence>
<comment type="similarity">
    <text evidence="1">Belongs to the UPF0270 family.</text>
</comment>
<dbReference type="RefSeq" id="WP_345335024.1">
    <property type="nucleotide sequence ID" value="NZ_BAABJZ010000024.1"/>
</dbReference>
<dbReference type="Gene3D" id="1.10.10.610">
    <property type="entry name" value="YehU-like"/>
    <property type="match status" value="1"/>
</dbReference>
<keyword evidence="3" id="KW-1185">Reference proteome</keyword>
<dbReference type="Proteomes" id="UP001499988">
    <property type="component" value="Unassembled WGS sequence"/>
</dbReference>
<dbReference type="Pfam" id="PF06794">
    <property type="entry name" value="UPF0270"/>
    <property type="match status" value="1"/>
</dbReference>
<comment type="caution">
    <text evidence="2">The sequence shown here is derived from an EMBL/GenBank/DDBJ whole genome shotgun (WGS) entry which is preliminary data.</text>
</comment>
<dbReference type="SUPFAM" id="SSF118001">
    <property type="entry name" value="YehU-like"/>
    <property type="match status" value="1"/>
</dbReference>
<dbReference type="InterPro" id="IPR036685">
    <property type="entry name" value="YehU-like_sf"/>
</dbReference>
<proteinExistence type="inferred from homology"/>
<protein>
    <submittedName>
        <fullName evidence="2">YheU family protein</fullName>
    </submittedName>
</protein>
<accession>A0ABP9EYP3</accession>
<dbReference type="EMBL" id="BAABJZ010000024">
    <property type="protein sequence ID" value="GAA4884064.1"/>
    <property type="molecule type" value="Genomic_DNA"/>
</dbReference>
<gene>
    <name evidence="2" type="ORF">GCM10023333_17950</name>
</gene>